<feature type="domain" description="NmrA-like" evidence="4">
    <location>
        <begin position="3"/>
        <end position="315"/>
    </location>
</feature>
<organism evidence="5 6">
    <name type="scientific">Neofusicoccum ribis</name>
    <dbReference type="NCBI Taxonomy" id="45134"/>
    <lineage>
        <taxon>Eukaryota</taxon>
        <taxon>Fungi</taxon>
        <taxon>Dikarya</taxon>
        <taxon>Ascomycota</taxon>
        <taxon>Pezizomycotina</taxon>
        <taxon>Dothideomycetes</taxon>
        <taxon>Dothideomycetes incertae sedis</taxon>
        <taxon>Botryosphaeriales</taxon>
        <taxon>Botryosphaeriaceae</taxon>
        <taxon>Neofusicoccum</taxon>
    </lineage>
</organism>
<keyword evidence="3" id="KW-0560">Oxidoreductase</keyword>
<dbReference type="PANTHER" id="PTHR47706">
    <property type="entry name" value="NMRA-LIKE FAMILY PROTEIN"/>
    <property type="match status" value="1"/>
</dbReference>
<keyword evidence="2" id="KW-0521">NADP</keyword>
<dbReference type="Gene3D" id="3.40.50.720">
    <property type="entry name" value="NAD(P)-binding Rossmann-like Domain"/>
    <property type="match status" value="1"/>
</dbReference>
<evidence type="ECO:0000256" key="2">
    <source>
        <dbReference type="ARBA" id="ARBA00022857"/>
    </source>
</evidence>
<dbReference type="InterPro" id="IPR036291">
    <property type="entry name" value="NAD(P)-bd_dom_sf"/>
</dbReference>
<evidence type="ECO:0000256" key="3">
    <source>
        <dbReference type="ARBA" id="ARBA00023002"/>
    </source>
</evidence>
<dbReference type="PANTHER" id="PTHR47706:SF4">
    <property type="entry name" value="NMRA-LIKE DOMAIN-CONTAINING PROTEIN"/>
    <property type="match status" value="1"/>
</dbReference>
<dbReference type="EMBL" id="JAJVDC020000076">
    <property type="protein sequence ID" value="KAL1627153.1"/>
    <property type="molecule type" value="Genomic_DNA"/>
</dbReference>
<dbReference type="Pfam" id="PF05368">
    <property type="entry name" value="NmrA"/>
    <property type="match status" value="1"/>
</dbReference>
<comment type="similarity">
    <text evidence="1">Belongs to the NmrA-type oxidoreductase family. Isoflavone reductase subfamily.</text>
</comment>
<keyword evidence="6" id="KW-1185">Reference proteome</keyword>
<dbReference type="InterPro" id="IPR008030">
    <property type="entry name" value="NmrA-like"/>
</dbReference>
<evidence type="ECO:0000313" key="6">
    <source>
        <dbReference type="Proteomes" id="UP001521116"/>
    </source>
</evidence>
<evidence type="ECO:0000256" key="1">
    <source>
        <dbReference type="ARBA" id="ARBA00005725"/>
    </source>
</evidence>
<accession>A0ABR3SRA6</accession>
<reference evidence="5 6" key="1">
    <citation type="submission" date="2024-02" db="EMBL/GenBank/DDBJ databases">
        <title>De novo assembly and annotation of 12 fungi associated with fruit tree decline syndrome in Ontario, Canada.</title>
        <authorList>
            <person name="Sulman M."/>
            <person name="Ellouze W."/>
            <person name="Ilyukhin E."/>
        </authorList>
    </citation>
    <scope>NUCLEOTIDE SEQUENCE [LARGE SCALE GENOMIC DNA]</scope>
    <source>
        <strain evidence="5 6">M1-105</strain>
    </source>
</reference>
<evidence type="ECO:0000259" key="4">
    <source>
        <dbReference type="Pfam" id="PF05368"/>
    </source>
</evidence>
<protein>
    <recommendedName>
        <fullName evidence="4">NmrA-like domain-containing protein</fullName>
    </recommendedName>
</protein>
<proteinExistence type="inferred from homology"/>
<dbReference type="Proteomes" id="UP001521116">
    <property type="component" value="Unassembled WGS sequence"/>
</dbReference>
<dbReference type="SUPFAM" id="SSF51735">
    <property type="entry name" value="NAD(P)-binding Rossmann-fold domains"/>
    <property type="match status" value="1"/>
</dbReference>
<name>A0ABR3SRA6_9PEZI</name>
<comment type="caution">
    <text evidence="5">The sequence shown here is derived from an EMBL/GenBank/DDBJ whole genome shotgun (WGS) entry which is preliminary data.</text>
</comment>
<sequence length="324" mass="36166">MVKVAIAGATSAIAQDVIEQILAKNKHEVIAFTRQSEAAAYISKPVAEPEANRVHWIQVDYHNDASLQEALRGVEVVLCFYSGAEAVEAIEAQKCLIDACIAAGVKRYAPAEWASNCESSFSSYAFKKDVRKYLQEVNKERQVLEYTLFQPGLFMNYFAHPHQTTKHWSTTRMYIDLDNRRALCAGDGNYPITLTTVEDMAGVIAEALDYQGKWPVVGGIRGTHTTLAELIELSQAIRGTMKVEKLSPQDLAAGELKASWYPIFEHRAIPPSLQDQVSRNGTIEFLLSAADGSWAVSDEWNKLLPEYRFTTAEEYLKAVWEGKP</sequence>
<dbReference type="Gene3D" id="3.90.25.10">
    <property type="entry name" value="UDP-galactose 4-epimerase, domain 1"/>
    <property type="match status" value="1"/>
</dbReference>
<gene>
    <name evidence="5" type="ORF">SLS56_006576</name>
</gene>
<evidence type="ECO:0000313" key="5">
    <source>
        <dbReference type="EMBL" id="KAL1627153.1"/>
    </source>
</evidence>
<dbReference type="InterPro" id="IPR051609">
    <property type="entry name" value="NmrA/Isoflavone_reductase-like"/>
</dbReference>